<dbReference type="Gene3D" id="3.50.50.60">
    <property type="entry name" value="FAD/NAD(P)-binding domain"/>
    <property type="match status" value="2"/>
</dbReference>
<dbReference type="AlphaFoldDB" id="A0A1U9K9E2"/>
<proteinExistence type="predicted"/>
<dbReference type="RefSeq" id="WP_077720509.1">
    <property type="nucleotide sequence ID" value="NZ_CP019699.1"/>
</dbReference>
<dbReference type="PANTHER" id="PTHR48105">
    <property type="entry name" value="THIOREDOXIN REDUCTASE 1-RELATED-RELATED"/>
    <property type="match status" value="1"/>
</dbReference>
<gene>
    <name evidence="4" type="ORF">B0W44_13680</name>
</gene>
<dbReference type="SUPFAM" id="SSF51905">
    <property type="entry name" value="FAD/NAD(P)-binding domain"/>
    <property type="match status" value="1"/>
</dbReference>
<dbReference type="Proteomes" id="UP000188603">
    <property type="component" value="Chromosome"/>
</dbReference>
<dbReference type="NCBIfam" id="TIGR04018">
    <property type="entry name" value="Bthiol_YpdA"/>
    <property type="match status" value="1"/>
</dbReference>
<comment type="cofactor">
    <cofactor evidence="1">
        <name>FAD</name>
        <dbReference type="ChEBI" id="CHEBI:57692"/>
    </cofactor>
</comment>
<evidence type="ECO:0000256" key="3">
    <source>
        <dbReference type="ARBA" id="ARBA00023002"/>
    </source>
</evidence>
<dbReference type="InterPro" id="IPR023856">
    <property type="entry name" value="Bdr"/>
</dbReference>
<dbReference type="PRINTS" id="PR00469">
    <property type="entry name" value="PNDRDTASEII"/>
</dbReference>
<sequence length="330" mass="36353">MEQTRDFIVIGAGPCGLSSAVELKKRGFNPLVIDKGCVVNSIFHFPTFMTFFSTPELLEIGGLPFTTQGEKPTRLEALKYYRAVVSHYGLDVHQYETVTDIERHPDGFTVHTVKRDQRQASYTAGRIVVATGYYDNPNMLGIPGENLPNVHHYYKEAHPYFGQKAVVIGGKNSAVDAALELQTAGVDVTMVYRRSAFTKSVKAWVKPVIESAIEKGRIRMYWNANVTEITPDAVVVDQNGKQFQLPCDVVFALTGYTPDTTMLEKLGVHIDTETGVPEHNPDTMETKVPGVFIAGVLAAGFDANSIFIENGRFHGQAIAENAASKREHAS</sequence>
<evidence type="ECO:0000313" key="4">
    <source>
        <dbReference type="EMBL" id="AQS56648.1"/>
    </source>
</evidence>
<evidence type="ECO:0000256" key="1">
    <source>
        <dbReference type="ARBA" id="ARBA00001974"/>
    </source>
</evidence>
<dbReference type="InterPro" id="IPR036188">
    <property type="entry name" value="FAD/NAD-bd_sf"/>
</dbReference>
<dbReference type="EMBL" id="CP019699">
    <property type="protein sequence ID" value="AQS56648.1"/>
    <property type="molecule type" value="Genomic_DNA"/>
</dbReference>
<accession>A0A1U9K9E2</accession>
<dbReference type="Pfam" id="PF13738">
    <property type="entry name" value="Pyr_redox_3"/>
    <property type="match status" value="1"/>
</dbReference>
<dbReference type="STRING" id="1471761.B0W44_13680"/>
<name>A0A1U9K9E2_9BACL</name>
<dbReference type="InterPro" id="IPR050097">
    <property type="entry name" value="Ferredoxin-NADP_redctase_2"/>
</dbReference>
<dbReference type="PRINTS" id="PR00368">
    <property type="entry name" value="FADPNR"/>
</dbReference>
<keyword evidence="5" id="KW-1185">Reference proteome</keyword>
<protein>
    <submittedName>
        <fullName evidence="4">Uncharacterized protein</fullName>
    </submittedName>
</protein>
<dbReference type="GO" id="GO:0016491">
    <property type="term" value="F:oxidoreductase activity"/>
    <property type="evidence" value="ECO:0007669"/>
    <property type="project" value="UniProtKB-KW"/>
</dbReference>
<dbReference type="OrthoDB" id="9778740at2"/>
<reference evidence="4 5" key="1">
    <citation type="journal article" date="2015" name="Int. J. Syst. Evol. Microbiol.">
        <title>Novibacillus thermophilus gen. nov., sp. nov., a Gram-staining-negative and moderately thermophilic member of the family Thermoactinomycetaceae.</title>
        <authorList>
            <person name="Yang G."/>
            <person name="Chen J."/>
            <person name="Zhou S."/>
        </authorList>
    </citation>
    <scope>NUCLEOTIDE SEQUENCE [LARGE SCALE GENOMIC DNA]</scope>
    <source>
        <strain evidence="4 5">SG-1</strain>
    </source>
</reference>
<dbReference type="KEGG" id="ntr:B0W44_13680"/>
<evidence type="ECO:0000313" key="5">
    <source>
        <dbReference type="Proteomes" id="UP000188603"/>
    </source>
</evidence>
<organism evidence="4 5">
    <name type="scientific">Novibacillus thermophilus</name>
    <dbReference type="NCBI Taxonomy" id="1471761"/>
    <lineage>
        <taxon>Bacteria</taxon>
        <taxon>Bacillati</taxon>
        <taxon>Bacillota</taxon>
        <taxon>Bacilli</taxon>
        <taxon>Bacillales</taxon>
        <taxon>Thermoactinomycetaceae</taxon>
        <taxon>Novibacillus</taxon>
    </lineage>
</organism>
<evidence type="ECO:0000256" key="2">
    <source>
        <dbReference type="ARBA" id="ARBA00022630"/>
    </source>
</evidence>
<keyword evidence="3" id="KW-0560">Oxidoreductase</keyword>
<keyword evidence="2" id="KW-0285">Flavoprotein</keyword>